<evidence type="ECO:0008006" key="3">
    <source>
        <dbReference type="Google" id="ProtNLM"/>
    </source>
</evidence>
<keyword evidence="2" id="KW-1185">Reference proteome</keyword>
<protein>
    <recommendedName>
        <fullName evidence="3">DUF2345 domain-containing protein</fullName>
    </recommendedName>
</protein>
<dbReference type="EMBL" id="RSFA01000201">
    <property type="protein sequence ID" value="RSD27288.1"/>
    <property type="molecule type" value="Genomic_DNA"/>
</dbReference>
<dbReference type="OrthoDB" id="9762420at2"/>
<sequence length="178" mass="18915">MSLQIGGKAALAVLEGLSANMGVDDSLQVGGNLNVDVQGNTSFRADGGTTIISGDEIKVQVGYAGLILKSNGNIKLYGSSITIDGAAQTTINGGKVAINPDKGNARLNVALPYESFMRYNQRIVLQDQTTGAVHANKAYKLVFEDGKEVIGKTNTKGETSLINSQDLESSFDIYWREI</sequence>
<name>A0A427TS95_9VIBR</name>
<evidence type="ECO:0000313" key="1">
    <source>
        <dbReference type="EMBL" id="RSD27288.1"/>
    </source>
</evidence>
<dbReference type="Proteomes" id="UP000269041">
    <property type="component" value="Unassembled WGS sequence"/>
</dbReference>
<accession>A0A427TS95</accession>
<reference evidence="1 2" key="1">
    <citation type="submission" date="2018-12" db="EMBL/GenBank/DDBJ databases">
        <title>Genomic taxonomy of the Vibrionaceae family.</title>
        <authorList>
            <person name="Gomez-Gil B."/>
            <person name="Enciso-Ibarra K."/>
        </authorList>
    </citation>
    <scope>NUCLEOTIDE SEQUENCE [LARGE SCALE GENOMIC DNA]</scope>
    <source>
        <strain evidence="1 2">CAIM 594</strain>
    </source>
</reference>
<gene>
    <name evidence="1" type="ORF">EJA03_19880</name>
</gene>
<comment type="caution">
    <text evidence="1">The sequence shown here is derived from an EMBL/GenBank/DDBJ whole genome shotgun (WGS) entry which is preliminary data.</text>
</comment>
<dbReference type="AlphaFoldDB" id="A0A427TS95"/>
<proteinExistence type="predicted"/>
<evidence type="ECO:0000313" key="2">
    <source>
        <dbReference type="Proteomes" id="UP000269041"/>
    </source>
</evidence>
<organism evidence="1 2">
    <name type="scientific">Vibrio pectenicida</name>
    <dbReference type="NCBI Taxonomy" id="62763"/>
    <lineage>
        <taxon>Bacteria</taxon>
        <taxon>Pseudomonadati</taxon>
        <taxon>Pseudomonadota</taxon>
        <taxon>Gammaproteobacteria</taxon>
        <taxon>Vibrionales</taxon>
        <taxon>Vibrionaceae</taxon>
        <taxon>Vibrio</taxon>
    </lineage>
</organism>
<dbReference type="SUPFAM" id="SSF69349">
    <property type="entry name" value="Phage fibre proteins"/>
    <property type="match status" value="1"/>
</dbReference>